<dbReference type="InterPro" id="IPR054252">
    <property type="entry name" value="Pam3_gp18"/>
</dbReference>
<accession>A0AAP3G613</accession>
<evidence type="ECO:0000313" key="3">
    <source>
        <dbReference type="Proteomes" id="UP001077662"/>
    </source>
</evidence>
<proteinExistence type="predicted"/>
<dbReference type="RefSeq" id="WP_258432821.1">
    <property type="nucleotide sequence ID" value="NZ_JANSGW010000003.1"/>
</dbReference>
<evidence type="ECO:0000259" key="1">
    <source>
        <dbReference type="Pfam" id="PF22479"/>
    </source>
</evidence>
<feature type="domain" description="Cyanophage baseplate Pam3 plug gp18" evidence="1">
    <location>
        <begin position="1"/>
        <end position="101"/>
    </location>
</feature>
<comment type="caution">
    <text evidence="2">The sequence shown here is derived from an EMBL/GenBank/DDBJ whole genome shotgun (WGS) entry which is preliminary data.</text>
</comment>
<sequence>MEIIEIEKEHIPYRFEIVLSDTVFTFEVHYNSEYDFFTVDLERDGEVLATGNKLVYGVPLFASSVDDRFPRVEILPYDESGSTQVVSWATLSETVFLYVFEEEENG</sequence>
<gene>
    <name evidence="2" type="ORF">O0554_02715</name>
</gene>
<protein>
    <recommendedName>
        <fullName evidence="1">Cyanophage baseplate Pam3 plug gp18 domain-containing protein</fullName>
    </recommendedName>
</protein>
<reference evidence="2" key="1">
    <citation type="submission" date="2022-09" db="EMBL/GenBank/DDBJ databases">
        <title>Genome analysis and characterization of larvicidal activity of Brevibacillus strains.</title>
        <authorList>
            <person name="Patrusheva E.V."/>
            <person name="Izotova A.O."/>
            <person name="Toshchakov S.V."/>
            <person name="Sineoky S.P."/>
        </authorList>
    </citation>
    <scope>NUCLEOTIDE SEQUENCE</scope>
    <source>
        <strain evidence="2">VKPM_B-13247</strain>
    </source>
</reference>
<name>A0AAP3G613_BRELA</name>
<dbReference type="Pfam" id="PF22479">
    <property type="entry name" value="Pam3_gp18"/>
    <property type="match status" value="1"/>
</dbReference>
<dbReference type="EMBL" id="JAPTNE010000003">
    <property type="protein sequence ID" value="MCZ0805833.1"/>
    <property type="molecule type" value="Genomic_DNA"/>
</dbReference>
<dbReference type="Proteomes" id="UP001077662">
    <property type="component" value="Unassembled WGS sequence"/>
</dbReference>
<organism evidence="2 3">
    <name type="scientific">Brevibacillus laterosporus</name>
    <name type="common">Bacillus laterosporus</name>
    <dbReference type="NCBI Taxonomy" id="1465"/>
    <lineage>
        <taxon>Bacteria</taxon>
        <taxon>Bacillati</taxon>
        <taxon>Bacillota</taxon>
        <taxon>Bacilli</taxon>
        <taxon>Bacillales</taxon>
        <taxon>Paenibacillaceae</taxon>
        <taxon>Brevibacillus</taxon>
    </lineage>
</organism>
<evidence type="ECO:0000313" key="2">
    <source>
        <dbReference type="EMBL" id="MCZ0805833.1"/>
    </source>
</evidence>
<dbReference type="AlphaFoldDB" id="A0AAP3G613"/>